<dbReference type="Proteomes" id="UP000462865">
    <property type="component" value="Unassembled WGS sequence"/>
</dbReference>
<dbReference type="EMBL" id="WPOC01000010">
    <property type="protein sequence ID" value="MVN15208.1"/>
    <property type="molecule type" value="Genomic_DNA"/>
</dbReference>
<proteinExistence type="predicted"/>
<reference evidence="1 5" key="4">
    <citation type="journal article" date="2019" name="Nat. Med.">
        <title>A library of human gut bacterial isolates paired with longitudinal multiomics data enables mechanistic microbiome research.</title>
        <authorList>
            <person name="Poyet M."/>
            <person name="Groussin M."/>
            <person name="Gibbons S.M."/>
            <person name="Avila-Pacheco J."/>
            <person name="Jiang X."/>
            <person name="Kearney S.M."/>
            <person name="Perrotta A.R."/>
            <person name="Berdy B."/>
            <person name="Zhao S."/>
            <person name="Lieberman T.D."/>
            <person name="Swanson P.K."/>
            <person name="Smith M."/>
            <person name="Roesemann S."/>
            <person name="Alexander J.E."/>
            <person name="Rich S.A."/>
            <person name="Livny J."/>
            <person name="Vlamakis H."/>
            <person name="Clish C."/>
            <person name="Bullock K."/>
            <person name="Deik A."/>
            <person name="Scott J."/>
            <person name="Pierce K.A."/>
            <person name="Xavier R.J."/>
            <person name="Alm E.J."/>
        </authorList>
    </citation>
    <scope>NUCLEOTIDE SEQUENCE [LARGE SCALE GENOMIC DNA]</scope>
    <source>
        <strain evidence="1 5">BIOML-A1</strain>
    </source>
</reference>
<dbReference type="AlphaFoldDB" id="A0A1Y4G741"/>
<accession>A0A1Y4G741</accession>
<evidence type="ECO:0000313" key="4">
    <source>
        <dbReference type="Proteomes" id="UP000285258"/>
    </source>
</evidence>
<gene>
    <name evidence="3" type="ORF">DMP12_04630</name>
    <name evidence="1" type="ORF">GKG38_12490</name>
    <name evidence="2" type="ORF">GO738_07590</name>
</gene>
<evidence type="ECO:0000313" key="5">
    <source>
        <dbReference type="Proteomes" id="UP000462865"/>
    </source>
</evidence>
<dbReference type="RefSeq" id="WP_087190298.1">
    <property type="nucleotide sequence ID" value="NZ_BAABZN010000001.1"/>
</dbReference>
<reference evidence="3" key="3">
    <citation type="journal article" date="2019" name="Microbiol. Resour. Announc.">
        <title>Draft Genome Sequences of Type Strains of Gordonibacter faecihominis, Paraeggerthella hongkongensis, Parvibacter caecicola,Slackia equolifaciens, Slackia faecicanis, and Slackia isoflavoniconvertens.</title>
        <authorList>
            <person name="Danylec N."/>
            <person name="Stoll D.A."/>
            <person name="Dotsch A."/>
            <person name="Huch M."/>
        </authorList>
    </citation>
    <scope>NUCLEOTIDE SEQUENCE</scope>
    <source>
        <strain evidence="3">DSM 27213</strain>
    </source>
</reference>
<dbReference type="EMBL" id="QIBW01000004">
    <property type="protein sequence ID" value="ROT90785.1"/>
    <property type="molecule type" value="Genomic_DNA"/>
</dbReference>
<name>A0A1Y4G741_9ACTN</name>
<reference evidence="3" key="2">
    <citation type="journal article" date="2019" name="Int. J. Syst. Evol. Microbiol.">
        <title>Gordonibacter faecihominis is a later heterotypic synonym of Gordonibacter urolithinfaciens.</title>
        <authorList>
            <person name="Danylec N."/>
            <person name="Stoll D.A."/>
            <person name="Huch M."/>
        </authorList>
    </citation>
    <scope>NUCLEOTIDE SEQUENCE</scope>
    <source>
        <strain evidence="3">DSM 27213</strain>
    </source>
</reference>
<dbReference type="GeneID" id="97353221"/>
<keyword evidence="6" id="KW-1185">Reference proteome</keyword>
<dbReference type="SUPFAM" id="SSF52833">
    <property type="entry name" value="Thioredoxin-like"/>
    <property type="match status" value="1"/>
</dbReference>
<dbReference type="CDD" id="cd00570">
    <property type="entry name" value="GST_N_family"/>
    <property type="match status" value="1"/>
</dbReference>
<dbReference type="PROSITE" id="PS51354">
    <property type="entry name" value="GLUTAREDOXIN_2"/>
    <property type="match status" value="1"/>
</dbReference>
<organism evidence="3 4">
    <name type="scientific">Gordonibacter urolithinfaciens</name>
    <dbReference type="NCBI Taxonomy" id="1335613"/>
    <lineage>
        <taxon>Bacteria</taxon>
        <taxon>Bacillati</taxon>
        <taxon>Actinomycetota</taxon>
        <taxon>Coriobacteriia</taxon>
        <taxon>Eggerthellales</taxon>
        <taxon>Eggerthellaceae</taxon>
        <taxon>Gordonibacter</taxon>
    </lineage>
</organism>
<reference evidence="2 6" key="5">
    <citation type="submission" date="2019-11" db="EMBL/GenBank/DDBJ databases">
        <title>Whole genome shotgun sequencing (WGS) data from Adlercreutzia equolifaciens ResAG-91, Eggerthella lenta MRI-F36, MRI-F37, MRI-F40, ResAG-49, ResAG-88, ResAG-121, ResAG-145, and Gordonibacter sp. ResAG-5, ResAG-26, ResAG-43, ResAG-50, ResAG-59.</title>
        <authorList>
            <person name="Stoll D.A."/>
            <person name="Danylec N."/>
            <person name="Franz C.M.A.P."/>
            <person name="Huch M."/>
        </authorList>
    </citation>
    <scope>NUCLEOTIDE SEQUENCE [LARGE SCALE GENOMIC DNA]</scope>
    <source>
        <strain evidence="2 6">ResAG-59</strain>
    </source>
</reference>
<evidence type="ECO:0000313" key="2">
    <source>
        <dbReference type="EMBL" id="MVN15208.1"/>
    </source>
</evidence>
<evidence type="ECO:0000313" key="6">
    <source>
        <dbReference type="Proteomes" id="UP000468327"/>
    </source>
</evidence>
<dbReference type="EMBL" id="WKZA01000077">
    <property type="protein sequence ID" value="MSA95854.1"/>
    <property type="molecule type" value="Genomic_DNA"/>
</dbReference>
<protein>
    <submittedName>
        <fullName evidence="3">Uncharacterized protein</fullName>
    </submittedName>
</protein>
<reference evidence="4" key="1">
    <citation type="submission" date="2018-05" db="EMBL/GenBank/DDBJ databases">
        <title>Genome Sequencing of selected type strains of the family Eggerthellaceae.</title>
        <authorList>
            <person name="Danylec N."/>
            <person name="Stoll D.A."/>
            <person name="Doetsch A."/>
            <person name="Huch M."/>
        </authorList>
    </citation>
    <scope>NUCLEOTIDE SEQUENCE [LARGE SCALE GENOMIC DNA]</scope>
    <source>
        <strain evidence="4">DSM 27213</strain>
    </source>
</reference>
<comment type="caution">
    <text evidence="3">The sequence shown here is derived from an EMBL/GenBank/DDBJ whole genome shotgun (WGS) entry which is preliminary data.</text>
</comment>
<dbReference type="Proteomes" id="UP000468327">
    <property type="component" value="Unassembled WGS sequence"/>
</dbReference>
<dbReference type="Gene3D" id="3.40.30.10">
    <property type="entry name" value="Glutaredoxin"/>
    <property type="match status" value="1"/>
</dbReference>
<evidence type="ECO:0000313" key="1">
    <source>
        <dbReference type="EMBL" id="MSA95854.1"/>
    </source>
</evidence>
<sequence>MEKPILYYWAPCPTCSVLTHFAEEHGIELDKRDVEQEAPYQELLELGGNADLIPYLWDGERLVNGNDECLAYLREKYL</sequence>
<dbReference type="InterPro" id="IPR036249">
    <property type="entry name" value="Thioredoxin-like_sf"/>
</dbReference>
<dbReference type="Proteomes" id="UP000285258">
    <property type="component" value="Unassembled WGS sequence"/>
</dbReference>
<evidence type="ECO:0000313" key="3">
    <source>
        <dbReference type="EMBL" id="ROT90785.1"/>
    </source>
</evidence>